<evidence type="ECO:0000313" key="4">
    <source>
        <dbReference type="EMBL" id="VYS81892.1"/>
    </source>
</evidence>
<evidence type="ECO:0000259" key="3">
    <source>
        <dbReference type="PROSITE" id="PS50853"/>
    </source>
</evidence>
<feature type="region of interest" description="Disordered" evidence="1">
    <location>
        <begin position="538"/>
        <end position="583"/>
    </location>
</feature>
<feature type="compositionally biased region" description="Low complexity" evidence="1">
    <location>
        <begin position="546"/>
        <end position="574"/>
    </location>
</feature>
<dbReference type="EMBL" id="CACRSX010000010">
    <property type="protein sequence ID" value="VYS81892.1"/>
    <property type="molecule type" value="Genomic_DNA"/>
</dbReference>
<keyword evidence="2" id="KW-0732">Signal</keyword>
<dbReference type="InterPro" id="IPR013783">
    <property type="entry name" value="Ig-like_fold"/>
</dbReference>
<dbReference type="InterPro" id="IPR003961">
    <property type="entry name" value="FN3_dom"/>
</dbReference>
<dbReference type="SUPFAM" id="SSF49265">
    <property type="entry name" value="Fibronectin type III"/>
    <property type="match status" value="1"/>
</dbReference>
<accession>A0A6N2RLR2</accession>
<feature type="chain" id="PRO_5038635819" evidence="2">
    <location>
        <begin position="25"/>
        <end position="673"/>
    </location>
</feature>
<dbReference type="InterPro" id="IPR036116">
    <property type="entry name" value="FN3_sf"/>
</dbReference>
<sequence>MKKKLKLKISAVMLSIVLALTMVATPSIFTVRDVSAEQDTQSQKIFNNWTMAAMIANKPKEYFNEKEMPDLQTAVIYTVLQYGVQANTNKEIDVEEFCSKVNDNFAGITDFKESQLEALDTQGVYRYDKANHKIIIPGGGAGDGLICTYLGQNREDKITKYGKWINFADPSEDPYYIALDVDDENKIIAYRSIDASKVSANLEIYHSGWNDDNDYIDRDTSYMKDDNGTTKAYLPYDASYHVGYCIKIEDGKDSVEFNEEDLGEDALTIEFSSQNKNILEKDADDETRVTAYEDKGSTVLDYQLKSNDNPIFEGQLPCTVYNLSIANYYGVCLQPGESRQLSVKVEGMDQNQLTYEWSGDCKINNVSGNTCQITAPSETIGWEDNKNIAVTAYINDGKIKIGTKKESIRVANCDLSIIYAKGGQNPSIDAGGDTLKVGQTYTITLNGADFGWDYGNGESNSRQTFYTLDFNLNGESITATEKEENLSMKDNKMTIGIGAGGGYPNRIIKVNQSGTLTITGKIYRDGKLFRETAARTFKVEGNEVNPSEPTKPSEPTTPSQPATTTSTKKPTQPTVSVKTTKLKSAKNAKGKKLVVKWKKNTAGNGYQIQYSTSKKFAKGNKTKTISKNKTTSYTIKKLKKKKTYYVRIRTYKKVSGKTYYSGWSSVKKVKIKK</sequence>
<protein>
    <submittedName>
        <fullName evidence="4">Fibronectin type III domain protein</fullName>
    </submittedName>
</protein>
<feature type="signal peptide" evidence="2">
    <location>
        <begin position="1"/>
        <end position="24"/>
    </location>
</feature>
<dbReference type="RefSeq" id="WP_118302389.1">
    <property type="nucleotide sequence ID" value="NZ_CACRSX010000010.1"/>
</dbReference>
<dbReference type="AlphaFoldDB" id="A0A6N2RLR2"/>
<name>A0A6N2RLR2_ANAHA</name>
<dbReference type="Pfam" id="PF00041">
    <property type="entry name" value="fn3"/>
    <property type="match status" value="1"/>
</dbReference>
<gene>
    <name evidence="4" type="ORF">AHLFYP4_00517</name>
</gene>
<evidence type="ECO:0000256" key="1">
    <source>
        <dbReference type="SAM" id="MobiDB-lite"/>
    </source>
</evidence>
<evidence type="ECO:0000256" key="2">
    <source>
        <dbReference type="SAM" id="SignalP"/>
    </source>
</evidence>
<organism evidence="4">
    <name type="scientific">Anaerostipes hadrus</name>
    <dbReference type="NCBI Taxonomy" id="649756"/>
    <lineage>
        <taxon>Bacteria</taxon>
        <taxon>Bacillati</taxon>
        <taxon>Bacillota</taxon>
        <taxon>Clostridia</taxon>
        <taxon>Lachnospirales</taxon>
        <taxon>Lachnospiraceae</taxon>
        <taxon>Anaerostipes</taxon>
    </lineage>
</organism>
<proteinExistence type="predicted"/>
<dbReference type="Gene3D" id="2.60.40.10">
    <property type="entry name" value="Immunoglobulins"/>
    <property type="match status" value="1"/>
</dbReference>
<reference evidence="4" key="1">
    <citation type="submission" date="2019-11" db="EMBL/GenBank/DDBJ databases">
        <authorList>
            <person name="Feng L."/>
        </authorList>
    </citation>
    <scope>NUCLEOTIDE SEQUENCE</scope>
    <source>
        <strain evidence="4">AhadrusLFYP4</strain>
    </source>
</reference>
<dbReference type="PROSITE" id="PS50853">
    <property type="entry name" value="FN3"/>
    <property type="match status" value="1"/>
</dbReference>
<feature type="domain" description="Fibronectin type-III" evidence="3">
    <location>
        <begin position="578"/>
        <end position="673"/>
    </location>
</feature>